<protein>
    <submittedName>
        <fullName evidence="1">Uncharacterized protein</fullName>
    </submittedName>
</protein>
<name>A0ABT0LLI3_9GAMM</name>
<dbReference type="EMBL" id="JAKIKS010000299">
    <property type="protein sequence ID" value="MCL1128016.1"/>
    <property type="molecule type" value="Genomic_DNA"/>
</dbReference>
<evidence type="ECO:0000313" key="2">
    <source>
        <dbReference type="Proteomes" id="UP001203423"/>
    </source>
</evidence>
<evidence type="ECO:0000313" key="1">
    <source>
        <dbReference type="EMBL" id="MCL1128016.1"/>
    </source>
</evidence>
<reference evidence="1 2" key="1">
    <citation type="submission" date="2022-01" db="EMBL/GenBank/DDBJ databases">
        <title>Whole genome-based taxonomy of the Shewanellaceae.</title>
        <authorList>
            <person name="Martin-Rodriguez A.J."/>
        </authorList>
    </citation>
    <scope>NUCLEOTIDE SEQUENCE [LARGE SCALE GENOMIC DNA]</scope>
    <source>
        <strain evidence="1 2">DSM 17177</strain>
    </source>
</reference>
<proteinExistence type="predicted"/>
<sequence length="113" mass="12854">MNKEELNTSLNYFTENPEDIGITIYVVLKDEDKPKKLDIESVALPDLKSLFLNAIDDDIVKNNELEVVNLSSSDDRKNVLYEYDIGIPDELSALGDVNQDDGHKCLTKSYRIF</sequence>
<organism evidence="1 2">
    <name type="scientific">Shewanella surugensis</name>
    <dbReference type="NCBI Taxonomy" id="212020"/>
    <lineage>
        <taxon>Bacteria</taxon>
        <taxon>Pseudomonadati</taxon>
        <taxon>Pseudomonadota</taxon>
        <taxon>Gammaproteobacteria</taxon>
        <taxon>Alteromonadales</taxon>
        <taxon>Shewanellaceae</taxon>
        <taxon>Shewanella</taxon>
    </lineage>
</organism>
<dbReference type="Proteomes" id="UP001203423">
    <property type="component" value="Unassembled WGS sequence"/>
</dbReference>
<gene>
    <name evidence="1" type="ORF">L2764_27125</name>
</gene>
<accession>A0ABT0LLI3</accession>
<dbReference type="RefSeq" id="WP_248943438.1">
    <property type="nucleotide sequence ID" value="NZ_JAKIKS010000299.1"/>
</dbReference>
<keyword evidence="2" id="KW-1185">Reference proteome</keyword>
<comment type="caution">
    <text evidence="1">The sequence shown here is derived from an EMBL/GenBank/DDBJ whole genome shotgun (WGS) entry which is preliminary data.</text>
</comment>